<feature type="domain" description="Tyr recombinase" evidence="4">
    <location>
        <begin position="254"/>
        <end position="426"/>
    </location>
</feature>
<dbReference type="InterPro" id="IPR011010">
    <property type="entry name" value="DNA_brk_join_enz"/>
</dbReference>
<dbReference type="STRING" id="917.SAMN05216326_12925"/>
<keyword evidence="3" id="KW-0233">DNA recombination</keyword>
<dbReference type="PANTHER" id="PTHR30629">
    <property type="entry name" value="PROPHAGE INTEGRASE"/>
    <property type="match status" value="1"/>
</dbReference>
<gene>
    <name evidence="5" type="ORF">SAMN05216325_12910</name>
</gene>
<comment type="similarity">
    <text evidence="1">Belongs to the 'phage' integrase family.</text>
</comment>
<organism evidence="5 6">
    <name type="scientific">Nitrosomonas marina</name>
    <dbReference type="NCBI Taxonomy" id="917"/>
    <lineage>
        <taxon>Bacteria</taxon>
        <taxon>Pseudomonadati</taxon>
        <taxon>Pseudomonadota</taxon>
        <taxon>Betaproteobacteria</taxon>
        <taxon>Nitrosomonadales</taxon>
        <taxon>Nitrosomonadaceae</taxon>
        <taxon>Nitrosomonas</taxon>
    </lineage>
</organism>
<dbReference type="OrthoDB" id="8556969at2"/>
<dbReference type="GO" id="GO:0003677">
    <property type="term" value="F:DNA binding"/>
    <property type="evidence" value="ECO:0007669"/>
    <property type="project" value="InterPro"/>
</dbReference>
<name>A0A1H8I6Q5_9PROT</name>
<dbReference type="EMBL" id="FOCP01000029">
    <property type="protein sequence ID" value="SEN63548.1"/>
    <property type="molecule type" value="Genomic_DNA"/>
</dbReference>
<dbReference type="InterPro" id="IPR002104">
    <property type="entry name" value="Integrase_catalytic"/>
</dbReference>
<evidence type="ECO:0000313" key="6">
    <source>
        <dbReference type="Proteomes" id="UP000199459"/>
    </source>
</evidence>
<dbReference type="InterPro" id="IPR050808">
    <property type="entry name" value="Phage_Integrase"/>
</dbReference>
<dbReference type="SUPFAM" id="SSF56349">
    <property type="entry name" value="DNA breaking-rejoining enzymes"/>
    <property type="match status" value="1"/>
</dbReference>
<dbReference type="Proteomes" id="UP000199459">
    <property type="component" value="Unassembled WGS sequence"/>
</dbReference>
<evidence type="ECO:0000259" key="4">
    <source>
        <dbReference type="PROSITE" id="PS51898"/>
    </source>
</evidence>
<dbReference type="InterPro" id="IPR038488">
    <property type="entry name" value="Integrase_DNA-bd_sf"/>
</dbReference>
<dbReference type="PROSITE" id="PS51898">
    <property type="entry name" value="TYR_RECOMBINASE"/>
    <property type="match status" value="1"/>
</dbReference>
<keyword evidence="2" id="KW-0229">DNA integration</keyword>
<dbReference type="InterPro" id="IPR013762">
    <property type="entry name" value="Integrase-like_cat_sf"/>
</dbReference>
<accession>A0A1H8I6Q5</accession>
<reference evidence="5 6" key="1">
    <citation type="submission" date="2016-10" db="EMBL/GenBank/DDBJ databases">
        <authorList>
            <person name="de Groot N.N."/>
        </authorList>
    </citation>
    <scope>NUCLEOTIDE SEQUENCE [LARGE SCALE GENOMIC DNA]</scope>
    <source>
        <strain evidence="5 6">Nm22</strain>
    </source>
</reference>
<evidence type="ECO:0000256" key="1">
    <source>
        <dbReference type="ARBA" id="ARBA00008857"/>
    </source>
</evidence>
<evidence type="ECO:0000256" key="2">
    <source>
        <dbReference type="ARBA" id="ARBA00022908"/>
    </source>
</evidence>
<dbReference type="InterPro" id="IPR025166">
    <property type="entry name" value="Integrase_DNA_bind_dom"/>
</dbReference>
<proteinExistence type="inferred from homology"/>
<evidence type="ECO:0000313" key="5">
    <source>
        <dbReference type="EMBL" id="SEN63548.1"/>
    </source>
</evidence>
<dbReference type="Gene3D" id="3.30.160.390">
    <property type="entry name" value="Integrase, DNA-binding domain"/>
    <property type="match status" value="1"/>
</dbReference>
<evidence type="ECO:0000256" key="3">
    <source>
        <dbReference type="ARBA" id="ARBA00023172"/>
    </source>
</evidence>
<dbReference type="AlphaFoldDB" id="A0A1H8I6Q5"/>
<dbReference type="Gene3D" id="1.10.443.10">
    <property type="entry name" value="Intergrase catalytic core"/>
    <property type="match status" value="1"/>
</dbReference>
<dbReference type="PANTHER" id="PTHR30629:SF6">
    <property type="entry name" value="PROPHAGE INTEGRASE INTA-RELATED"/>
    <property type="match status" value="1"/>
</dbReference>
<dbReference type="GO" id="GO:0006310">
    <property type="term" value="P:DNA recombination"/>
    <property type="evidence" value="ECO:0007669"/>
    <property type="project" value="UniProtKB-KW"/>
</dbReference>
<dbReference type="Pfam" id="PF13356">
    <property type="entry name" value="Arm-DNA-bind_3"/>
    <property type="match status" value="1"/>
</dbReference>
<protein>
    <submittedName>
        <fullName evidence="5">Phage integrase family protein</fullName>
    </submittedName>
</protein>
<dbReference type="Pfam" id="PF00589">
    <property type="entry name" value="Phage_integrase"/>
    <property type="match status" value="1"/>
</dbReference>
<dbReference type="RefSeq" id="WP_090634415.1">
    <property type="nucleotide sequence ID" value="NZ_FOCP01000029.1"/>
</dbReference>
<dbReference type="GO" id="GO:0015074">
    <property type="term" value="P:DNA integration"/>
    <property type="evidence" value="ECO:0007669"/>
    <property type="project" value="UniProtKB-KW"/>
</dbReference>
<sequence length="453" mass="52066">MTEKKLIESADKVTLTSVRVDNLKCPEGKTRVYLWDKETKGFGIIATAGGSKSFIFQSKIHGKSVRITIGHVKVWSIPDARSEARRFQVLIDKGIDPRQEAAEKRKIAEFSRSESKRKSMLVSEAWNAYLSYQKDKMQRRHIERGKKWGERHLRDHENLSQVGGEIKKRGGGITKQGVLFPLLQMKMVEINAVVLKGWLKQEAPIRSNNARQGFEMFRAFWRWCATYPEYASIIDIQAVESKELRDEIPSRKSKKFDVLQRAHLPIWFKAVRDINNPAISAYLQGLLLLGCRREELAWLRWEDVDFQWNSLWIKDKVYEEGRKIPLTPYFCSLIAALPRRNEWVFSSPTSSSGRIVEPRIPHNRALSIAGLPSLTLHGLRRTFASLAEWVEMPRGVIAQIMGHAPSATAERHYIDRPLELLAVWHGKYEKWILEQAGIEYITTKQGLHAVAAT</sequence>